<organism evidence="3 4">
    <name type="scientific">Devosia insulae DS-56</name>
    <dbReference type="NCBI Taxonomy" id="1116389"/>
    <lineage>
        <taxon>Bacteria</taxon>
        <taxon>Pseudomonadati</taxon>
        <taxon>Pseudomonadota</taxon>
        <taxon>Alphaproteobacteria</taxon>
        <taxon>Hyphomicrobiales</taxon>
        <taxon>Devosiaceae</taxon>
        <taxon>Devosia</taxon>
    </lineage>
</organism>
<proteinExistence type="inferred from homology"/>
<dbReference type="PANTHER" id="PTHR43569">
    <property type="entry name" value="AMIDOHYDROLASE"/>
    <property type="match status" value="1"/>
</dbReference>
<reference evidence="3 4" key="1">
    <citation type="journal article" date="2015" name="Genome Announc.">
        <title>Genome Assemblies of Three Soil-Associated Devosia species: D. insulae, D. limi, and D. soli.</title>
        <authorList>
            <person name="Hassan Y.I."/>
            <person name="Lepp D."/>
            <person name="Zhou T."/>
        </authorList>
    </citation>
    <scope>NUCLEOTIDE SEQUENCE [LARGE SCALE GENOMIC DNA]</scope>
    <source>
        <strain evidence="3 4">DS-56</strain>
    </source>
</reference>
<dbReference type="OrthoDB" id="9787654at2"/>
<dbReference type="SUPFAM" id="SSF51556">
    <property type="entry name" value="Metallo-dependent hydrolases"/>
    <property type="match status" value="1"/>
</dbReference>
<evidence type="ECO:0000259" key="2">
    <source>
        <dbReference type="Pfam" id="PF04909"/>
    </source>
</evidence>
<protein>
    <recommendedName>
        <fullName evidence="2">Amidohydrolase-related domain-containing protein</fullName>
    </recommendedName>
</protein>
<name>A0A1E5XRM8_9HYPH</name>
<feature type="domain" description="Amidohydrolase-related" evidence="2">
    <location>
        <begin position="4"/>
        <end position="290"/>
    </location>
</feature>
<accession>A0A1E5XRM8</accession>
<dbReference type="PANTHER" id="PTHR43569:SF1">
    <property type="entry name" value="BLL3371 PROTEIN"/>
    <property type="match status" value="1"/>
</dbReference>
<evidence type="ECO:0000313" key="3">
    <source>
        <dbReference type="EMBL" id="OEO31225.1"/>
    </source>
</evidence>
<keyword evidence="4" id="KW-1185">Reference proteome</keyword>
<comment type="caution">
    <text evidence="3">The sequence shown here is derived from an EMBL/GenBank/DDBJ whole genome shotgun (WGS) entry which is preliminary data.</text>
</comment>
<dbReference type="Pfam" id="PF04909">
    <property type="entry name" value="Amidohydro_2"/>
    <property type="match status" value="1"/>
</dbReference>
<comment type="similarity">
    <text evidence="1">Belongs to the metallo-dependent hydrolases superfamily.</text>
</comment>
<dbReference type="InterPro" id="IPR006680">
    <property type="entry name" value="Amidohydro-rel"/>
</dbReference>
<dbReference type="EMBL" id="LAJE02000166">
    <property type="protein sequence ID" value="OEO31225.1"/>
    <property type="molecule type" value="Genomic_DNA"/>
</dbReference>
<dbReference type="InterPro" id="IPR032466">
    <property type="entry name" value="Metal_Hydrolase"/>
</dbReference>
<evidence type="ECO:0000256" key="1">
    <source>
        <dbReference type="ARBA" id="ARBA00038310"/>
    </source>
</evidence>
<dbReference type="AlphaFoldDB" id="A0A1E5XRM8"/>
<dbReference type="InterPro" id="IPR052350">
    <property type="entry name" value="Metallo-dep_Lactonases"/>
</dbReference>
<gene>
    <name evidence="3" type="ORF">VW23_017380</name>
</gene>
<dbReference type="Proteomes" id="UP000095463">
    <property type="component" value="Unassembled WGS sequence"/>
</dbReference>
<sequence>MKVVDPHIHLWDLWTRIYPHFEKPGKGGANAAISRSYLLEEYLEEGADEIEITGAVHVEAFPTDPVKESETLQAVADRSPVPIVLVAHGDLAAPDFGALLDRHSGFPIMRGIRQVVNRHADPKLNYITRDLMDEPGWIGGLQELGRRGLSFDLQLYPHQMAQAAKLAGVASNTQIILNHAGMWADRDLAGWKAWKAGMRELAARPNIAVKISGLGMLDRKWTTESFRPLVLETLEIFGPERAMFASNFPVDKLTSDFPTLWKAFAKITEGASAAERAGLFEGNARKFYRIPG</sequence>
<dbReference type="Gene3D" id="3.20.20.140">
    <property type="entry name" value="Metal-dependent hydrolases"/>
    <property type="match status" value="1"/>
</dbReference>
<dbReference type="GO" id="GO:0016787">
    <property type="term" value="F:hydrolase activity"/>
    <property type="evidence" value="ECO:0007669"/>
    <property type="project" value="InterPro"/>
</dbReference>
<evidence type="ECO:0000313" key="4">
    <source>
        <dbReference type="Proteomes" id="UP000095463"/>
    </source>
</evidence>